<comment type="caution">
    <text evidence="1">The sequence shown here is derived from an EMBL/GenBank/DDBJ whole genome shotgun (WGS) entry which is preliminary data.</text>
</comment>
<evidence type="ECO:0000313" key="1">
    <source>
        <dbReference type="EMBL" id="KAK3803221.1"/>
    </source>
</evidence>
<dbReference type="AlphaFoldDB" id="A0AAE1ED71"/>
<dbReference type="InterPro" id="IPR036412">
    <property type="entry name" value="HAD-like_sf"/>
</dbReference>
<protein>
    <submittedName>
        <fullName evidence="1">Uncharacterized protein</fullName>
    </submittedName>
</protein>
<dbReference type="Gene3D" id="3.40.50.1000">
    <property type="entry name" value="HAD superfamily/HAD-like"/>
    <property type="match status" value="1"/>
</dbReference>
<gene>
    <name evidence="1" type="ORF">RRG08_013804</name>
</gene>
<keyword evidence="2" id="KW-1185">Reference proteome</keyword>
<accession>A0AAE1ED71</accession>
<evidence type="ECO:0000313" key="2">
    <source>
        <dbReference type="Proteomes" id="UP001283361"/>
    </source>
</evidence>
<organism evidence="1 2">
    <name type="scientific">Elysia crispata</name>
    <name type="common">lettuce slug</name>
    <dbReference type="NCBI Taxonomy" id="231223"/>
    <lineage>
        <taxon>Eukaryota</taxon>
        <taxon>Metazoa</taxon>
        <taxon>Spiralia</taxon>
        <taxon>Lophotrochozoa</taxon>
        <taxon>Mollusca</taxon>
        <taxon>Gastropoda</taxon>
        <taxon>Heterobranchia</taxon>
        <taxon>Euthyneura</taxon>
        <taxon>Panpulmonata</taxon>
        <taxon>Sacoglossa</taxon>
        <taxon>Placobranchoidea</taxon>
        <taxon>Plakobranchidae</taxon>
        <taxon>Elysia</taxon>
    </lineage>
</organism>
<dbReference type="SUPFAM" id="SSF56784">
    <property type="entry name" value="HAD-like"/>
    <property type="match status" value="1"/>
</dbReference>
<name>A0AAE1ED71_9GAST</name>
<dbReference type="EMBL" id="JAWDGP010000175">
    <property type="protein sequence ID" value="KAK3803221.1"/>
    <property type="molecule type" value="Genomic_DNA"/>
</dbReference>
<proteinExistence type="predicted"/>
<sequence>MASGTTKPSKHQRGKVDSFAGALTKKGIKLLAVDFDKTLIDIHSRGVWDDGLSKLASHVRPCMRDMLEAAIHKGVFVAIVTYHRQDWLIKELLQKILPKKVAKQIYVQANTAEFLQRQRAEARGSSNDQTQGASEVGGILRFIGPDWKGKEAHISSVIAEISNDHKVTVKKEEILLMDDDIDNIRIAITCGHLAFQVQETVDYDSFDSFQTMLLL</sequence>
<dbReference type="Proteomes" id="UP001283361">
    <property type="component" value="Unassembled WGS sequence"/>
</dbReference>
<dbReference type="InterPro" id="IPR023214">
    <property type="entry name" value="HAD_sf"/>
</dbReference>
<reference evidence="1" key="1">
    <citation type="journal article" date="2023" name="G3 (Bethesda)">
        <title>A reference genome for the long-term kleptoplast-retaining sea slug Elysia crispata morphotype clarki.</title>
        <authorList>
            <person name="Eastman K.E."/>
            <person name="Pendleton A.L."/>
            <person name="Shaikh M.A."/>
            <person name="Suttiyut T."/>
            <person name="Ogas R."/>
            <person name="Tomko P."/>
            <person name="Gavelis G."/>
            <person name="Widhalm J.R."/>
            <person name="Wisecaver J.H."/>
        </authorList>
    </citation>
    <scope>NUCLEOTIDE SEQUENCE</scope>
    <source>
        <strain evidence="1">ECLA1</strain>
    </source>
</reference>